<dbReference type="InterPro" id="IPR001841">
    <property type="entry name" value="Znf_RING"/>
</dbReference>
<dbReference type="CDD" id="cd19756">
    <property type="entry name" value="Bbox2"/>
    <property type="match status" value="1"/>
</dbReference>
<keyword evidence="10" id="KW-1133">Transmembrane helix</keyword>
<feature type="repeat" description="NHL" evidence="8">
    <location>
        <begin position="1381"/>
        <end position="1419"/>
    </location>
</feature>
<dbReference type="InterPro" id="IPR011042">
    <property type="entry name" value="6-blade_b-propeller_TolB-like"/>
</dbReference>
<reference evidence="13 14" key="1">
    <citation type="submission" date="2015-01" db="EMBL/GenBank/DDBJ databases">
        <title>Evolution of Trichinella species and genotypes.</title>
        <authorList>
            <person name="Korhonen P.K."/>
            <person name="Edoardo P."/>
            <person name="Giuseppe L.R."/>
            <person name="Gasser R.B."/>
        </authorList>
    </citation>
    <scope>NUCLEOTIDE SEQUENCE [LARGE SCALE GENOMIC DNA]</scope>
    <source>
        <strain evidence="13">ISS3</strain>
    </source>
</reference>
<feature type="compositionally biased region" description="Low complexity" evidence="9">
    <location>
        <begin position="198"/>
        <end position="208"/>
    </location>
</feature>
<keyword evidence="10" id="KW-0812">Transmembrane</keyword>
<keyword evidence="3" id="KW-0677">Repeat</keyword>
<dbReference type="Gene3D" id="2.120.10.30">
    <property type="entry name" value="TolB, C-terminal domain"/>
    <property type="match status" value="1"/>
</dbReference>
<dbReference type="InParanoid" id="A0A0V1AW66"/>
<keyword evidence="10" id="KW-0472">Membrane</keyword>
<dbReference type="InterPro" id="IPR013783">
    <property type="entry name" value="Ig-like_fold"/>
</dbReference>
<keyword evidence="5" id="KW-0862">Zinc</keyword>
<dbReference type="SUPFAM" id="SSF101898">
    <property type="entry name" value="NHL repeat"/>
    <property type="match status" value="1"/>
</dbReference>
<dbReference type="SUPFAM" id="SSF57845">
    <property type="entry name" value="B-box zinc-binding domain"/>
    <property type="match status" value="1"/>
</dbReference>
<dbReference type="InterPro" id="IPR013083">
    <property type="entry name" value="Znf_RING/FYVE/PHD"/>
</dbReference>
<evidence type="ECO:0000256" key="5">
    <source>
        <dbReference type="ARBA" id="ARBA00022833"/>
    </source>
</evidence>
<evidence type="ECO:0000256" key="6">
    <source>
        <dbReference type="PROSITE-ProRule" id="PRU00024"/>
    </source>
</evidence>
<dbReference type="InterPro" id="IPR001258">
    <property type="entry name" value="NHL_repeat"/>
</dbReference>
<comment type="caution">
    <text evidence="13">The sequence shown here is derived from an EMBL/GenBank/DDBJ whole genome shotgun (WGS) entry which is preliminary data.</text>
</comment>
<dbReference type="Pfam" id="PF04870">
    <property type="entry name" value="Moulting_cycle"/>
    <property type="match status" value="1"/>
</dbReference>
<dbReference type="Pfam" id="PF00630">
    <property type="entry name" value="Filamin"/>
    <property type="match status" value="1"/>
</dbReference>
<evidence type="ECO:0000256" key="7">
    <source>
        <dbReference type="PROSITE-ProRule" id="PRU00087"/>
    </source>
</evidence>
<dbReference type="PROSITE" id="PS50194">
    <property type="entry name" value="FILAMIN_REPEAT"/>
    <property type="match status" value="1"/>
</dbReference>
<dbReference type="SUPFAM" id="SSF81296">
    <property type="entry name" value="E set domains"/>
    <property type="match status" value="1"/>
</dbReference>
<feature type="transmembrane region" description="Helical" evidence="10">
    <location>
        <begin position="597"/>
        <end position="620"/>
    </location>
</feature>
<sequence length="1574" mass="175435">MLGIRRMKTKNFLYIMNDKIRFKLQEIIRLSVYQMEIFEGARLADGELFQSGHARSGERAKNMGCESSLRACTIQLTSMKQGCQILKFGRKAFPIATMKLFLYCLFLHIAVAKISEFKTPRSYRIIHEGPDFKKHLSDHLSTQAEMSVLALIATKQLQLCSDEHRQEFSKCTYLTETAVDYSQCMLPILSCGEPEAPEPTTQPVVTTSPPKPSDGTRWVSGLRVVQRNRRQTLSEAQTMQMNEESQKRLSTVLSDYMLNKRLLREPFLIGNRLRQKFSKTPIGSSVQQSDDPERREKILAIAKQLLENSPNEPTEDDEEFGWKFLHKAISDAESAINSAYEKGTPKQFPKWYFEMINISKEIVAKAVHENETSEAFRFLSPDFFSIMPRQKDMRSFLSPDILSLNDDGDSSKLLSLPRILRRLPKHDQEMLMSVILELTGAGEILLQGKAIATKPKMASFLETVENLSESVPSYLSKVTNNTKNYNLADERFKSLERSMSSEQKDAMMKKGYAFMDDKQLELFYSKENPFNVSRLPFDKRKYLNMTNEQREQALLDYVKMIGSTKRTKRAVTLTALTLKNLDLSPSLVSQAIVLSPILLSTVVLSPAVLGPLILSPIVLAPLVLSPRVLSPFVLSPSVLFPVILSPLVLHPFILSPLVLDPIVLSPAVLSPLVLSPSVLSPLILSPLVLSPFILSPGVAEALVLSPRVLTPLVKSKVAKFAIVCSPSVLSRRKRAAQMKQRRRQLAIYQNVNNGENTNLLKPISRAKEKNNCSIIIITAVRYLFICNILKNQCEHRFILGGWGWGSGEARGKQTHLVFFGQCAPGNRYPFSLPQLRMMMIAGVGMGKIVIDLLVVLSSDTMPTSSTVVETVSINFEDFSESFLTCATCLCSFDSNRRKPKLLSCSHTVCTICLDAIAELPQSLESGSFRCPICRETIPLPRGGVPALPPSFLVNQLIDLMNNRRRDLIPKCSTHVSEELLFCETCDRVFCPCCNVETNECQNHTVVPFSIAIKRMSEIMLYKANQCVKTLHRAGENVKKELELLEESGERVARDIDSSFLELNLAIERRRLELLAKVRTIQQAKHQVLKDQLSIIESEKIKIERQCVEFQSELNVRNITRRIGALNEKLDSSLSLVEPRENSFIRYDSEDACLERRSTVERLISSYGAITVSKTFPLLCQAEVGVVQVVNLRCSVRLTTVDYEGRNRVTGGDPVQAWLTCLEPRTDNTVGIQSSGRHCPVEVVDRDDGTYELIYTPAVAGRYSLAVTIFGRPIKNSPLCLEVALHNNPLWQYDGRDELEPSSALFQPVRVGCGPDGRLFVLDTGHNRIKTIAGDGQCKDQFGGPALDGHSAVGLHVGSDRLLTLNWRSKLVTEWTLDGQAVKSFTFSEFVEPVDLAVDSRRRVVVLDTGAMKVFVFDHDDKPLFSFPLEAASSACATSVTTSADDHILVGGTDVRVYDDDGRFLRSLVPVIGHDTAGYVVAGLAVDRQGLVLATVCGRRSAYVAVFDQQGTLINKIDSHDSRLRRPSGICVKQQATAGHGGSFCSSCSAACLSSFSTRCCCCCCFVADLGNNCN</sequence>
<organism evidence="13 14">
    <name type="scientific">Trichinella spiralis</name>
    <name type="common">Trichina worm</name>
    <dbReference type="NCBI Taxonomy" id="6334"/>
    <lineage>
        <taxon>Eukaryota</taxon>
        <taxon>Metazoa</taxon>
        <taxon>Ecdysozoa</taxon>
        <taxon>Nematoda</taxon>
        <taxon>Enoplea</taxon>
        <taxon>Dorylaimia</taxon>
        <taxon>Trichinellida</taxon>
        <taxon>Trichinellidae</taxon>
        <taxon>Trichinella</taxon>
    </lineage>
</organism>
<feature type="region of interest" description="Disordered" evidence="9">
    <location>
        <begin position="195"/>
        <end position="217"/>
    </location>
</feature>
<keyword evidence="4 6" id="KW-0863">Zinc-finger</keyword>
<evidence type="ECO:0000256" key="4">
    <source>
        <dbReference type="ARBA" id="ARBA00022771"/>
    </source>
</evidence>
<dbReference type="PROSITE" id="PS50089">
    <property type="entry name" value="ZF_RING_2"/>
    <property type="match status" value="1"/>
</dbReference>
<dbReference type="InterPro" id="IPR017868">
    <property type="entry name" value="Filamin/ABP280_repeat-like"/>
</dbReference>
<feature type="transmembrane region" description="Helical" evidence="10">
    <location>
        <begin position="632"/>
        <end position="653"/>
    </location>
</feature>
<dbReference type="PROSITE" id="PS00518">
    <property type="entry name" value="ZF_RING_1"/>
    <property type="match status" value="1"/>
</dbReference>
<dbReference type="InterPro" id="IPR001298">
    <property type="entry name" value="Filamin/ABP280_rpt"/>
</dbReference>
<evidence type="ECO:0000256" key="2">
    <source>
        <dbReference type="ARBA" id="ARBA00022723"/>
    </source>
</evidence>
<dbReference type="Proteomes" id="UP000054776">
    <property type="component" value="Unassembled WGS sequence"/>
</dbReference>
<dbReference type="SUPFAM" id="SSF57850">
    <property type="entry name" value="RING/U-box"/>
    <property type="match status" value="1"/>
</dbReference>
<feature type="domain" description="B box-type" evidence="12">
    <location>
        <begin position="971"/>
        <end position="1008"/>
    </location>
</feature>
<dbReference type="eggNOG" id="ENOG502R8PH">
    <property type="taxonomic scope" value="Eukaryota"/>
</dbReference>
<evidence type="ECO:0000259" key="12">
    <source>
        <dbReference type="PROSITE" id="PS50119"/>
    </source>
</evidence>
<dbReference type="PROSITE" id="PS50119">
    <property type="entry name" value="ZF_BBOX"/>
    <property type="match status" value="1"/>
</dbReference>
<comment type="similarity">
    <text evidence="1">Belongs to the TRIM/RBCC family.</text>
</comment>
<evidence type="ECO:0000256" key="10">
    <source>
        <dbReference type="SAM" id="Phobius"/>
    </source>
</evidence>
<dbReference type="GO" id="GO:0008270">
    <property type="term" value="F:zinc ion binding"/>
    <property type="evidence" value="ECO:0007669"/>
    <property type="project" value="UniProtKB-KW"/>
</dbReference>
<dbReference type="OrthoDB" id="252722at2759"/>
<dbReference type="EMBL" id="JYDH01000185">
    <property type="protein sequence ID" value="KRY28958.1"/>
    <property type="molecule type" value="Genomic_DNA"/>
</dbReference>
<evidence type="ECO:0000313" key="14">
    <source>
        <dbReference type="Proteomes" id="UP000054776"/>
    </source>
</evidence>
<evidence type="ECO:0000256" key="8">
    <source>
        <dbReference type="PROSITE-ProRule" id="PRU00504"/>
    </source>
</evidence>
<keyword evidence="14" id="KW-1185">Reference proteome</keyword>
<evidence type="ECO:0000256" key="9">
    <source>
        <dbReference type="SAM" id="MobiDB-lite"/>
    </source>
</evidence>
<name>A0A0V1AW66_TRISP</name>
<dbReference type="InterPro" id="IPR014756">
    <property type="entry name" value="Ig_E-set"/>
</dbReference>
<dbReference type="CDD" id="cd16579">
    <property type="entry name" value="RING-HC_PML_C-V"/>
    <property type="match status" value="1"/>
</dbReference>
<evidence type="ECO:0000313" key="13">
    <source>
        <dbReference type="EMBL" id="KRY28958.1"/>
    </source>
</evidence>
<feature type="domain" description="RING-type" evidence="11">
    <location>
        <begin position="885"/>
        <end position="934"/>
    </location>
</feature>
<evidence type="ECO:0000256" key="3">
    <source>
        <dbReference type="ARBA" id="ARBA00022737"/>
    </source>
</evidence>
<dbReference type="PANTHER" id="PTHR21523:SF46">
    <property type="entry name" value="MLT-TEN (MLT-10) RELATED"/>
    <property type="match status" value="1"/>
</dbReference>
<dbReference type="Gene3D" id="2.60.40.10">
    <property type="entry name" value="Immunoglobulins"/>
    <property type="match status" value="1"/>
</dbReference>
<accession>A0A0V1AW66</accession>
<dbReference type="Gene3D" id="3.30.40.10">
    <property type="entry name" value="Zinc/RING finger domain, C3HC4 (zinc finger)"/>
    <property type="match status" value="1"/>
</dbReference>
<keyword evidence="2" id="KW-0479">Metal-binding</keyword>
<dbReference type="STRING" id="6334.A0A0V1AW66"/>
<feature type="repeat" description="Filamin" evidence="7">
    <location>
        <begin position="1234"/>
        <end position="1282"/>
    </location>
</feature>
<dbReference type="InterPro" id="IPR017907">
    <property type="entry name" value="Znf_RING_CS"/>
</dbReference>
<protein>
    <submittedName>
        <fullName evidence="13">Tripartite motif-containing protein 2</fullName>
    </submittedName>
</protein>
<proteinExistence type="inferred from homology"/>
<evidence type="ECO:0000256" key="1">
    <source>
        <dbReference type="ARBA" id="ARBA00008518"/>
    </source>
</evidence>
<dbReference type="SMART" id="SM00557">
    <property type="entry name" value="IG_FLMN"/>
    <property type="match status" value="1"/>
</dbReference>
<dbReference type="PANTHER" id="PTHR21523">
    <property type="match status" value="1"/>
</dbReference>
<feature type="non-terminal residue" evidence="13">
    <location>
        <position position="1574"/>
    </location>
</feature>
<dbReference type="PROSITE" id="PS51125">
    <property type="entry name" value="NHL"/>
    <property type="match status" value="1"/>
</dbReference>
<gene>
    <name evidence="13" type="primary">TRIM2</name>
    <name evidence="13" type="ORF">T01_8787</name>
</gene>
<evidence type="ECO:0000259" key="11">
    <source>
        <dbReference type="PROSITE" id="PS50089"/>
    </source>
</evidence>
<dbReference type="InterPro" id="IPR006954">
    <property type="entry name" value="Mlt-10-like"/>
</dbReference>
<dbReference type="SMART" id="SM00184">
    <property type="entry name" value="RING"/>
    <property type="match status" value="1"/>
</dbReference>
<dbReference type="InterPro" id="IPR000315">
    <property type="entry name" value="Znf_B-box"/>
</dbReference>